<dbReference type="InterPro" id="IPR012677">
    <property type="entry name" value="Nucleotide-bd_a/b_plait_sf"/>
</dbReference>
<evidence type="ECO:0000313" key="2">
    <source>
        <dbReference type="Proteomes" id="UP001178507"/>
    </source>
</evidence>
<name>A0AA36HL36_9DINO</name>
<dbReference type="GO" id="GO:0003676">
    <property type="term" value="F:nucleic acid binding"/>
    <property type="evidence" value="ECO:0007669"/>
    <property type="project" value="InterPro"/>
</dbReference>
<dbReference type="Proteomes" id="UP001178507">
    <property type="component" value="Unassembled WGS sequence"/>
</dbReference>
<dbReference type="Gene3D" id="3.30.70.330">
    <property type="match status" value="1"/>
</dbReference>
<dbReference type="SUPFAM" id="SSF54928">
    <property type="entry name" value="RNA-binding domain, RBD"/>
    <property type="match status" value="1"/>
</dbReference>
<accession>A0AA36HL36</accession>
<organism evidence="1 2">
    <name type="scientific">Effrenium voratum</name>
    <dbReference type="NCBI Taxonomy" id="2562239"/>
    <lineage>
        <taxon>Eukaryota</taxon>
        <taxon>Sar</taxon>
        <taxon>Alveolata</taxon>
        <taxon>Dinophyceae</taxon>
        <taxon>Suessiales</taxon>
        <taxon>Symbiodiniaceae</taxon>
        <taxon>Effrenium</taxon>
    </lineage>
</organism>
<reference evidence="1" key="1">
    <citation type="submission" date="2023-08" db="EMBL/GenBank/DDBJ databases">
        <authorList>
            <person name="Chen Y."/>
            <person name="Shah S."/>
            <person name="Dougan E. K."/>
            <person name="Thang M."/>
            <person name="Chan C."/>
        </authorList>
    </citation>
    <scope>NUCLEOTIDE SEQUENCE</scope>
</reference>
<proteinExistence type="predicted"/>
<gene>
    <name evidence="1" type="ORF">EVOR1521_LOCUS1504</name>
</gene>
<protein>
    <recommendedName>
        <fullName evidence="3">RRM domain-containing protein</fullName>
    </recommendedName>
</protein>
<dbReference type="EMBL" id="CAUJNA010000055">
    <property type="protein sequence ID" value="CAJ1371097.1"/>
    <property type="molecule type" value="Genomic_DNA"/>
</dbReference>
<evidence type="ECO:0000313" key="1">
    <source>
        <dbReference type="EMBL" id="CAJ1371097.1"/>
    </source>
</evidence>
<sequence length="150" mass="16909">MSPVQLPSSKFWSDVGAWESLKEPMKVHSCLLGCHFALDVPPLSWDGTSEHGLHPSSGLWQGVTKMMIRNIPSRCQRMEVEQLIQPITRDFKLEWPKLSSSKCKGYAFVEVESPAIMQRLVYALWQANVPTRQSKKPLQICPANAQHGPP</sequence>
<dbReference type="AlphaFoldDB" id="A0AA36HL36"/>
<dbReference type="InterPro" id="IPR035979">
    <property type="entry name" value="RBD_domain_sf"/>
</dbReference>
<evidence type="ECO:0008006" key="3">
    <source>
        <dbReference type="Google" id="ProtNLM"/>
    </source>
</evidence>
<keyword evidence="2" id="KW-1185">Reference proteome</keyword>
<comment type="caution">
    <text evidence="1">The sequence shown here is derived from an EMBL/GenBank/DDBJ whole genome shotgun (WGS) entry which is preliminary data.</text>
</comment>